<dbReference type="EMBL" id="AP024110">
    <property type="protein sequence ID" value="BCM25333.1"/>
    <property type="molecule type" value="Genomic_DNA"/>
</dbReference>
<evidence type="ECO:0000256" key="3">
    <source>
        <dbReference type="ARBA" id="ARBA00023004"/>
    </source>
</evidence>
<keyword evidence="1 4" id="KW-0349">Heme</keyword>
<protein>
    <recommendedName>
        <fullName evidence="7">Cytochrome c domain-containing protein</fullName>
    </recommendedName>
</protein>
<evidence type="ECO:0000313" key="8">
    <source>
        <dbReference type="EMBL" id="BCM25333.1"/>
    </source>
</evidence>
<dbReference type="GO" id="GO:0042597">
    <property type="term" value="C:periplasmic space"/>
    <property type="evidence" value="ECO:0007669"/>
    <property type="project" value="InterPro"/>
</dbReference>
<dbReference type="KEGG" id="mpau:ZMTM_15920"/>
<dbReference type="Gene3D" id="1.10.760.10">
    <property type="entry name" value="Cytochrome c-like domain"/>
    <property type="match status" value="1"/>
</dbReference>
<feature type="binding site" description="covalent" evidence="4">
    <location>
        <position position="78"/>
    </location>
    <ligand>
        <name>heme c</name>
        <dbReference type="ChEBI" id="CHEBI:61717"/>
    </ligand>
</feature>
<keyword evidence="9" id="KW-1185">Reference proteome</keyword>
<evidence type="ECO:0000313" key="9">
    <source>
        <dbReference type="Proteomes" id="UP000826722"/>
    </source>
</evidence>
<dbReference type="GO" id="GO:0020037">
    <property type="term" value="F:heme binding"/>
    <property type="evidence" value="ECO:0007669"/>
    <property type="project" value="InterPro"/>
</dbReference>
<dbReference type="RefSeq" id="WP_221763435.1">
    <property type="nucleotide sequence ID" value="NZ_AP024110.1"/>
</dbReference>
<feature type="signal peptide" evidence="6">
    <location>
        <begin position="1"/>
        <end position="19"/>
    </location>
</feature>
<gene>
    <name evidence="8" type="ORF">ZMTM_15920</name>
</gene>
<dbReference type="GO" id="GO:0009055">
    <property type="term" value="F:electron transfer activity"/>
    <property type="evidence" value="ECO:0007669"/>
    <property type="project" value="InterPro"/>
</dbReference>
<organism evidence="8 9">
    <name type="scientific">Methyloradius palustris</name>
    <dbReference type="NCBI Taxonomy" id="2778876"/>
    <lineage>
        <taxon>Bacteria</taxon>
        <taxon>Pseudomonadati</taxon>
        <taxon>Pseudomonadota</taxon>
        <taxon>Betaproteobacteria</taxon>
        <taxon>Nitrosomonadales</taxon>
        <taxon>Methylophilaceae</taxon>
        <taxon>Methyloradius</taxon>
    </lineage>
</organism>
<proteinExistence type="predicted"/>
<feature type="domain" description="Cytochrome c" evidence="7">
    <location>
        <begin position="64"/>
        <end position="150"/>
    </location>
</feature>
<dbReference type="InterPro" id="IPR009153">
    <property type="entry name" value="Cyt_cL"/>
</dbReference>
<dbReference type="SUPFAM" id="SSF46626">
    <property type="entry name" value="Cytochrome c"/>
    <property type="match status" value="1"/>
</dbReference>
<evidence type="ECO:0000256" key="6">
    <source>
        <dbReference type="SAM" id="SignalP"/>
    </source>
</evidence>
<feature type="chain" id="PRO_5034383423" description="Cytochrome c domain-containing protein" evidence="6">
    <location>
        <begin position="20"/>
        <end position="153"/>
    </location>
</feature>
<evidence type="ECO:0000259" key="7">
    <source>
        <dbReference type="Pfam" id="PF00034"/>
    </source>
</evidence>
<dbReference type="InterPro" id="IPR036909">
    <property type="entry name" value="Cyt_c-like_dom_sf"/>
</dbReference>
<feature type="binding site" description="covalent" evidence="4">
    <location>
        <position position="75"/>
    </location>
    <ligand>
        <name>heme c</name>
        <dbReference type="ChEBI" id="CHEBI:61717"/>
    </ligand>
</feature>
<feature type="binding site" description="axial binding residue" evidence="5">
    <location>
        <position position="79"/>
    </location>
    <ligand>
        <name>heme c</name>
        <dbReference type="ChEBI" id="CHEBI:61717"/>
    </ligand>
    <ligandPart>
        <name>Fe</name>
        <dbReference type="ChEBI" id="CHEBI:18248"/>
    </ligandPart>
</feature>
<dbReference type="InterPro" id="IPR009056">
    <property type="entry name" value="Cyt_c-like_dom"/>
</dbReference>
<dbReference type="Pfam" id="PF00034">
    <property type="entry name" value="Cytochrom_C"/>
    <property type="match status" value="1"/>
</dbReference>
<reference evidence="8" key="1">
    <citation type="journal article" date="2021" name="Arch. Microbiol.">
        <title>Methyloradius palustris gen. nov., sp. nov., a methanol-oxidizing bacterium isolated from snow.</title>
        <authorList>
            <person name="Miyadera T."/>
            <person name="Kojima H."/>
            <person name="Fukui M."/>
        </authorList>
    </citation>
    <scope>NUCLEOTIDE SEQUENCE</scope>
    <source>
        <strain evidence="8">Zm11</strain>
    </source>
</reference>
<dbReference type="Proteomes" id="UP000826722">
    <property type="component" value="Chromosome"/>
</dbReference>
<comment type="PTM">
    <text evidence="4">Binds 1 heme c group covalently per subunit.</text>
</comment>
<dbReference type="GO" id="GO:0005506">
    <property type="term" value="F:iron ion binding"/>
    <property type="evidence" value="ECO:0007669"/>
    <property type="project" value="InterPro"/>
</dbReference>
<dbReference type="PIRSF" id="PIRSF000008">
    <property type="entry name" value="Cytochrome_c551i"/>
    <property type="match status" value="1"/>
</dbReference>
<keyword evidence="3 5" id="KW-0408">Iron</keyword>
<sequence>MLKLLSILMLLLTPWLAEAADVKFVSTLDGKPLSIPADVVDSPAAKDFMASGKNSYIGNADAIKAGKKIFQLYSCTACHGAHAEGAVGPNLTDDKWNYAKNVNDQGIFETIWGGTAGGMGAKGKGLMLPDDPTQGLTVDEVLKVVAFIRSNAH</sequence>
<keyword evidence="6" id="KW-0732">Signal</keyword>
<accession>A0A8D5K130</accession>
<evidence type="ECO:0000256" key="4">
    <source>
        <dbReference type="PIRSR" id="PIRSR000008-1"/>
    </source>
</evidence>
<evidence type="ECO:0000256" key="1">
    <source>
        <dbReference type="ARBA" id="ARBA00022617"/>
    </source>
</evidence>
<dbReference type="AlphaFoldDB" id="A0A8D5K130"/>
<evidence type="ECO:0000256" key="2">
    <source>
        <dbReference type="ARBA" id="ARBA00022723"/>
    </source>
</evidence>
<evidence type="ECO:0000256" key="5">
    <source>
        <dbReference type="PIRSR" id="PIRSR000008-2"/>
    </source>
</evidence>
<name>A0A8D5K130_9PROT</name>
<keyword evidence="2 5" id="KW-0479">Metal-binding</keyword>